<evidence type="ECO:0000313" key="2">
    <source>
        <dbReference type="EMBL" id="NVN47947.1"/>
    </source>
</evidence>
<accession>A0ABX2P7M4</accession>
<feature type="region of interest" description="Disordered" evidence="1">
    <location>
        <begin position="1"/>
        <end position="107"/>
    </location>
</feature>
<dbReference type="EMBL" id="JABXXV010000009">
    <property type="protein sequence ID" value="NVN47947.1"/>
    <property type="molecule type" value="Genomic_DNA"/>
</dbReference>
<proteinExistence type="predicted"/>
<feature type="compositionally biased region" description="Acidic residues" evidence="1">
    <location>
        <begin position="38"/>
        <end position="53"/>
    </location>
</feature>
<gene>
    <name evidence="2" type="ORF">HW542_14185</name>
</gene>
<comment type="caution">
    <text evidence="2">The sequence shown here is derived from an EMBL/GenBank/DDBJ whole genome shotgun (WGS) entry which is preliminary data.</text>
</comment>
<dbReference type="RefSeq" id="WP_267312253.1">
    <property type="nucleotide sequence ID" value="NZ_JABXXV010000009.1"/>
</dbReference>
<keyword evidence="3" id="KW-1185">Reference proteome</keyword>
<evidence type="ECO:0000256" key="1">
    <source>
        <dbReference type="SAM" id="MobiDB-lite"/>
    </source>
</evidence>
<evidence type="ECO:0008006" key="4">
    <source>
        <dbReference type="Google" id="ProtNLM"/>
    </source>
</evidence>
<dbReference type="Proteomes" id="UP001516351">
    <property type="component" value="Unassembled WGS sequence"/>
</dbReference>
<organism evidence="2 3">
    <name type="scientific">Asaia spathodeae</name>
    <dbReference type="NCBI Taxonomy" id="657016"/>
    <lineage>
        <taxon>Bacteria</taxon>
        <taxon>Pseudomonadati</taxon>
        <taxon>Pseudomonadota</taxon>
        <taxon>Alphaproteobacteria</taxon>
        <taxon>Acetobacterales</taxon>
        <taxon>Acetobacteraceae</taxon>
        <taxon>Asaia</taxon>
    </lineage>
</organism>
<evidence type="ECO:0000313" key="3">
    <source>
        <dbReference type="Proteomes" id="UP001516351"/>
    </source>
</evidence>
<reference evidence="2 3" key="1">
    <citation type="submission" date="2020-06" db="EMBL/GenBank/DDBJ databases">
        <title>Synonyms of Asaia species.</title>
        <authorList>
            <person name="Sombolestani A."/>
        </authorList>
    </citation>
    <scope>NUCLEOTIDE SEQUENCE [LARGE SCALE GENOMIC DNA]</scope>
    <source>
        <strain evidence="2 3">LMG 27047</strain>
    </source>
</reference>
<feature type="region of interest" description="Disordered" evidence="1">
    <location>
        <begin position="149"/>
        <end position="171"/>
    </location>
</feature>
<sequence>MSKKIGFSHLFGGAARNASAPTRIDPALTRPGAKSRAEEEEENDGEDGNDDEKEAPKPETGKRGKKAKKARRAEDDNGDEGDTDAEEGDDDTDAEDQDDDETAKARARERGRIAAIMSSNAAEGNPILALDLALNTRMTRNQVIGTLKRTGGSAGVAPSQAAAPISQLDARMGRERTAPVLSEDGHNRPDGNSAAGVAARLTARHSAMTGR</sequence>
<protein>
    <recommendedName>
        <fullName evidence="4">Phage protein</fullName>
    </recommendedName>
</protein>
<feature type="compositionally biased region" description="Acidic residues" evidence="1">
    <location>
        <begin position="76"/>
        <end position="101"/>
    </location>
</feature>
<name>A0ABX2P7M4_9PROT</name>